<dbReference type="SMART" id="SM00267">
    <property type="entry name" value="GGDEF"/>
    <property type="match status" value="1"/>
</dbReference>
<dbReference type="eggNOG" id="COG5001">
    <property type="taxonomic scope" value="Bacteria"/>
</dbReference>
<dbReference type="PANTHER" id="PTHR33121:SF71">
    <property type="entry name" value="OXYGEN SENSOR PROTEIN DOSP"/>
    <property type="match status" value="1"/>
</dbReference>
<dbReference type="EMBL" id="CP006905">
    <property type="protein sequence ID" value="AIY84886.1"/>
    <property type="molecule type" value="Genomic_DNA"/>
</dbReference>
<name>A0A0A7G1N7_9CLOT</name>
<dbReference type="Pfam" id="PF00563">
    <property type="entry name" value="EAL"/>
    <property type="match status" value="1"/>
</dbReference>
<feature type="domain" description="EAL" evidence="1">
    <location>
        <begin position="194"/>
        <end position="448"/>
    </location>
</feature>
<protein>
    <submittedName>
        <fullName evidence="3">Diguanylate cyclase domain protein</fullName>
    </submittedName>
</protein>
<dbReference type="SMART" id="SM00052">
    <property type="entry name" value="EAL"/>
    <property type="match status" value="1"/>
</dbReference>
<dbReference type="AlphaFoldDB" id="A0A0A7G1N7"/>
<dbReference type="Proteomes" id="UP000030635">
    <property type="component" value="Chromosome"/>
</dbReference>
<dbReference type="PANTHER" id="PTHR33121">
    <property type="entry name" value="CYCLIC DI-GMP PHOSPHODIESTERASE PDEF"/>
    <property type="match status" value="1"/>
</dbReference>
<dbReference type="NCBIfam" id="TIGR00254">
    <property type="entry name" value="GGDEF"/>
    <property type="match status" value="1"/>
</dbReference>
<reference evidence="3 4" key="1">
    <citation type="journal article" date="2015" name="Infect. Genet. Evol.">
        <title>Genomic sequences of six botulinum neurotoxin-producing strains representing three clostridial species illustrate the mobility and diversity of botulinum neurotoxin genes.</title>
        <authorList>
            <person name="Smith T.J."/>
            <person name="Hill K.K."/>
            <person name="Xie G."/>
            <person name="Foley B.T."/>
            <person name="Williamson C.H."/>
            <person name="Foster J.T."/>
            <person name="Johnson S.L."/>
            <person name="Chertkov O."/>
            <person name="Teshima H."/>
            <person name="Gibbons H.S."/>
            <person name="Johnsky L.A."/>
            <person name="Karavis M.A."/>
            <person name="Smith L.A."/>
        </authorList>
    </citation>
    <scope>NUCLEOTIDE SEQUENCE [LARGE SCALE GENOMIC DNA]</scope>
    <source>
        <strain evidence="3">Sullivan</strain>
    </source>
</reference>
<dbReference type="InterPro" id="IPR043128">
    <property type="entry name" value="Rev_trsase/Diguanyl_cyclase"/>
</dbReference>
<keyword evidence="4" id="KW-1185">Reference proteome</keyword>
<gene>
    <name evidence="3" type="ORF">U729_130</name>
</gene>
<dbReference type="KEGG" id="cbv:U729_130"/>
<dbReference type="Pfam" id="PF00990">
    <property type="entry name" value="GGDEF"/>
    <property type="match status" value="1"/>
</dbReference>
<dbReference type="HOGENOM" id="CLU_000445_70_50_9"/>
<dbReference type="PROSITE" id="PS50887">
    <property type="entry name" value="GGDEF"/>
    <property type="match status" value="1"/>
</dbReference>
<dbReference type="Gene3D" id="3.30.70.270">
    <property type="match status" value="1"/>
</dbReference>
<organism evidence="3 4">
    <name type="scientific">Clostridium baratii str. Sullivan</name>
    <dbReference type="NCBI Taxonomy" id="1415775"/>
    <lineage>
        <taxon>Bacteria</taxon>
        <taxon>Bacillati</taxon>
        <taxon>Bacillota</taxon>
        <taxon>Clostridia</taxon>
        <taxon>Eubacteriales</taxon>
        <taxon>Clostridiaceae</taxon>
        <taxon>Clostridium</taxon>
    </lineage>
</organism>
<proteinExistence type="predicted"/>
<accession>A0A0A7G1N7</accession>
<dbReference type="OrthoDB" id="9762141at2"/>
<dbReference type="InterPro" id="IPR035919">
    <property type="entry name" value="EAL_sf"/>
</dbReference>
<feature type="domain" description="GGDEF" evidence="2">
    <location>
        <begin position="52"/>
        <end position="185"/>
    </location>
</feature>
<dbReference type="SUPFAM" id="SSF55073">
    <property type="entry name" value="Nucleotide cyclase"/>
    <property type="match status" value="1"/>
</dbReference>
<dbReference type="GO" id="GO:0071111">
    <property type="term" value="F:cyclic-guanylate-specific phosphodiesterase activity"/>
    <property type="evidence" value="ECO:0007669"/>
    <property type="project" value="InterPro"/>
</dbReference>
<dbReference type="InterPro" id="IPR000160">
    <property type="entry name" value="GGDEF_dom"/>
</dbReference>
<dbReference type="RefSeq" id="WP_052139320.1">
    <property type="nucleotide sequence ID" value="NZ_CP006905.1"/>
</dbReference>
<dbReference type="Gene3D" id="3.20.20.450">
    <property type="entry name" value="EAL domain"/>
    <property type="match status" value="1"/>
</dbReference>
<evidence type="ECO:0000313" key="4">
    <source>
        <dbReference type="Proteomes" id="UP000030635"/>
    </source>
</evidence>
<evidence type="ECO:0000313" key="3">
    <source>
        <dbReference type="EMBL" id="AIY84886.1"/>
    </source>
</evidence>
<sequence>MRTNDKLITNKIFKEKDVKVFLYDIETGLPNKYYMKEKVGNVLKNNYSKMNDITALIAIDIDNFNVINEMFNYRVGDKLLKLVAKRLKKIVNENDLLGRYNGDEFIIFKDKFKDIDSIKKFSTDILKIMEEPFSVYDEKIYITASIGIALCPHNGDDFNLLLKSADAAMHLSKQNGKNCYSFFDNSISLEVTRLYNLKRYLKSALVNNELFVVFQPKISLKDCRMHGMEALLRWQSKELGIVYPSEMIPVAEATRLIVPIGKFALEEVFKKAKELIDEGKKDFRIAVNLSELQLRYSAVFKDFKELSKKYDVPLTYIEVEITESVLMKEANKNIKTLNKIKELGASIALDDFGTGYSSFSYLKNLPVDVLKIDKSFIDDVTENIKSRCIVESIISLSHSLGITVVAEGVESKEQVAYLKSVHCDIIQGYYYSKPYEFDKIKDMFSKNFEMEIM</sequence>
<dbReference type="CDD" id="cd01948">
    <property type="entry name" value="EAL"/>
    <property type="match status" value="1"/>
</dbReference>
<dbReference type="InterPro" id="IPR001633">
    <property type="entry name" value="EAL_dom"/>
</dbReference>
<evidence type="ECO:0000259" key="1">
    <source>
        <dbReference type="PROSITE" id="PS50883"/>
    </source>
</evidence>
<dbReference type="InterPro" id="IPR050706">
    <property type="entry name" value="Cyclic-di-GMP_PDE-like"/>
</dbReference>
<dbReference type="PROSITE" id="PS50883">
    <property type="entry name" value="EAL"/>
    <property type="match status" value="1"/>
</dbReference>
<evidence type="ECO:0000259" key="2">
    <source>
        <dbReference type="PROSITE" id="PS50887"/>
    </source>
</evidence>
<dbReference type="InterPro" id="IPR029787">
    <property type="entry name" value="Nucleotide_cyclase"/>
</dbReference>
<dbReference type="SUPFAM" id="SSF141868">
    <property type="entry name" value="EAL domain-like"/>
    <property type="match status" value="1"/>
</dbReference>
<dbReference type="STRING" id="1561.NPD11_2850"/>
<dbReference type="CDD" id="cd01949">
    <property type="entry name" value="GGDEF"/>
    <property type="match status" value="1"/>
</dbReference>